<dbReference type="Proteomes" id="UP000534677">
    <property type="component" value="Unassembled WGS sequence"/>
</dbReference>
<protein>
    <submittedName>
        <fullName evidence="2">Uncharacterized protein</fullName>
    </submittedName>
</protein>
<keyword evidence="1" id="KW-0812">Transmembrane</keyword>
<feature type="transmembrane region" description="Helical" evidence="1">
    <location>
        <begin position="131"/>
        <end position="153"/>
    </location>
</feature>
<feature type="transmembrane region" description="Helical" evidence="1">
    <location>
        <begin position="94"/>
        <end position="125"/>
    </location>
</feature>
<reference evidence="2 3" key="1">
    <citation type="submission" date="2020-04" db="EMBL/GenBank/DDBJ databases">
        <title>Pseudomonas crami sp. nov., a novel proteolytic bacterial species isolated from cream.</title>
        <authorList>
            <person name="Hofmann K."/>
            <person name="Woller A."/>
            <person name="Huptas C."/>
            <person name="Wenning M."/>
            <person name="Scherer S."/>
            <person name="Doll E.V."/>
        </authorList>
    </citation>
    <scope>NUCLEOTIDE SEQUENCE [LARGE SCALE GENOMIC DNA]</scope>
    <source>
        <strain evidence="2 3">WS 5096</strain>
    </source>
</reference>
<organism evidence="2 3">
    <name type="scientific">Pseudomonas cremoris</name>
    <dbReference type="NCBI Taxonomy" id="2724178"/>
    <lineage>
        <taxon>Bacteria</taxon>
        <taxon>Pseudomonadati</taxon>
        <taxon>Pseudomonadota</taxon>
        <taxon>Gammaproteobacteria</taxon>
        <taxon>Pseudomonadales</taxon>
        <taxon>Pseudomonadaceae</taxon>
        <taxon>Pseudomonas</taxon>
    </lineage>
</organism>
<keyword evidence="3" id="KW-1185">Reference proteome</keyword>
<evidence type="ECO:0000313" key="2">
    <source>
        <dbReference type="EMBL" id="MBC2382798.1"/>
    </source>
</evidence>
<evidence type="ECO:0000256" key="1">
    <source>
        <dbReference type="SAM" id="Phobius"/>
    </source>
</evidence>
<sequence>MKFDCAKVSGKVDYVRSVTPINGGYKATVVIDGAALPNLQLSNKLYEELNVGENVTLYGIFRKSGKKEKNDGVLYGLQTQAGEKMFATHYRYQVPLLLAFFAVISFCVVFVVGWFVSVYPVIYLFDNSDGAFMFNNTAVALVEASIAAGFFLWRAWTMFTATSDPESWEPIAPATLSSRFSKFHK</sequence>
<comment type="caution">
    <text evidence="2">The sequence shown here is derived from an EMBL/GenBank/DDBJ whole genome shotgun (WGS) entry which is preliminary data.</text>
</comment>
<accession>A0ABR6TB50</accession>
<keyword evidence="1" id="KW-1133">Transmembrane helix</keyword>
<name>A0ABR6TB50_9PSED</name>
<proteinExistence type="predicted"/>
<dbReference type="EMBL" id="JAAXCZ010000008">
    <property type="protein sequence ID" value="MBC2382798.1"/>
    <property type="molecule type" value="Genomic_DNA"/>
</dbReference>
<gene>
    <name evidence="2" type="ORF">HF209_17790</name>
</gene>
<evidence type="ECO:0000313" key="3">
    <source>
        <dbReference type="Proteomes" id="UP000534677"/>
    </source>
</evidence>
<keyword evidence="1" id="KW-0472">Membrane</keyword>
<dbReference type="RefSeq" id="WP_185708670.1">
    <property type="nucleotide sequence ID" value="NZ_JAAXCZ010000008.1"/>
</dbReference>